<keyword evidence="2 5" id="KW-0489">Methyltransferase</keyword>
<keyword evidence="3 5" id="KW-0808">Transferase</keyword>
<comment type="function">
    <text evidence="5">Methylation of the membrane-bound methyl-accepting chemotaxis proteins (MCP) to form gamma-glutamyl methyl ester residues in MCP.</text>
</comment>
<dbReference type="PANTHER" id="PTHR24422:SF19">
    <property type="entry name" value="CHEMOTAXIS PROTEIN METHYLTRANSFERASE"/>
    <property type="match status" value="1"/>
</dbReference>
<dbReference type="Gene3D" id="1.10.155.10">
    <property type="entry name" value="Chemotaxis receptor methyltransferase CheR, N-terminal domain"/>
    <property type="match status" value="1"/>
</dbReference>
<dbReference type="InterPro" id="IPR029063">
    <property type="entry name" value="SAM-dependent_MTases_sf"/>
</dbReference>
<dbReference type="SMART" id="SM00138">
    <property type="entry name" value="MeTrc"/>
    <property type="match status" value="1"/>
</dbReference>
<dbReference type="InterPro" id="IPR050903">
    <property type="entry name" value="Bact_Chemotaxis_MeTrfase"/>
</dbReference>
<dbReference type="PANTHER" id="PTHR24422">
    <property type="entry name" value="CHEMOTAXIS PROTEIN METHYLTRANSFERASE"/>
    <property type="match status" value="1"/>
</dbReference>
<dbReference type="EMBL" id="JBEPLU010000001">
    <property type="protein sequence ID" value="MET3526048.1"/>
    <property type="molecule type" value="Genomic_DNA"/>
</dbReference>
<proteinExistence type="predicted"/>
<evidence type="ECO:0000313" key="8">
    <source>
        <dbReference type="Proteomes" id="UP001549110"/>
    </source>
</evidence>
<dbReference type="Proteomes" id="UP001549110">
    <property type="component" value="Unassembled WGS sequence"/>
</dbReference>
<dbReference type="SUPFAM" id="SSF53335">
    <property type="entry name" value="S-adenosyl-L-methionine-dependent methyltransferases"/>
    <property type="match status" value="1"/>
</dbReference>
<comment type="catalytic activity">
    <reaction evidence="1 5">
        <text>L-glutamyl-[protein] + S-adenosyl-L-methionine = [protein]-L-glutamate 5-O-methyl ester + S-adenosyl-L-homocysteine</text>
        <dbReference type="Rhea" id="RHEA:24452"/>
        <dbReference type="Rhea" id="RHEA-COMP:10208"/>
        <dbReference type="Rhea" id="RHEA-COMP:10311"/>
        <dbReference type="ChEBI" id="CHEBI:29973"/>
        <dbReference type="ChEBI" id="CHEBI:57856"/>
        <dbReference type="ChEBI" id="CHEBI:59789"/>
        <dbReference type="ChEBI" id="CHEBI:82795"/>
        <dbReference type="EC" id="2.1.1.80"/>
    </reaction>
</comment>
<feature type="domain" description="CheR-type methyltransferase" evidence="6">
    <location>
        <begin position="16"/>
        <end position="291"/>
    </location>
</feature>
<sequence length="292" mass="32406">MTTGADTRARGGGAGLVEGEFLFTDEDFRKIAQILHSHAGIALAEGKAALVYSRLAKRLRSLGLRSFREYCALVEGNQGLDERQAMMAALTTNVTRYFREPHHFDHLREVVMPTLAERARKGGRVRLWSAACSNGQEPYSMAITVLQALPEAASLDVKILATDIDPNMIAEGKAGVYREDAVAPVPLDLRRKWFRKATGGWEVADDLRDLVAFRELNLIGEWPMRGKFDAIFCRNVVIYFDEPTQERIWSRFAPMLEPGGTLYIGHSERVTGPAASRFETTGLTTYALKGAA</sequence>
<evidence type="ECO:0000256" key="1">
    <source>
        <dbReference type="ARBA" id="ARBA00001541"/>
    </source>
</evidence>
<reference evidence="7 8" key="1">
    <citation type="submission" date="2024-06" db="EMBL/GenBank/DDBJ databases">
        <title>Genomic Encyclopedia of Type Strains, Phase IV (KMG-IV): sequencing the most valuable type-strain genomes for metagenomic binning, comparative biology and taxonomic classification.</title>
        <authorList>
            <person name="Goeker M."/>
        </authorList>
    </citation>
    <scope>NUCLEOTIDE SEQUENCE [LARGE SCALE GENOMIC DNA]</scope>
    <source>
        <strain evidence="7 8">DSM 17809</strain>
    </source>
</reference>
<evidence type="ECO:0000256" key="4">
    <source>
        <dbReference type="ARBA" id="ARBA00022691"/>
    </source>
</evidence>
<dbReference type="InterPro" id="IPR022642">
    <property type="entry name" value="CheR_C"/>
</dbReference>
<accession>A0ABV2EG76</accession>
<comment type="caution">
    <text evidence="7">The sequence shown here is derived from an EMBL/GenBank/DDBJ whole genome shotgun (WGS) entry which is preliminary data.</text>
</comment>
<dbReference type="Pfam" id="PF01739">
    <property type="entry name" value="CheR"/>
    <property type="match status" value="1"/>
</dbReference>
<dbReference type="SUPFAM" id="SSF47757">
    <property type="entry name" value="Chemotaxis receptor methyltransferase CheR, N-terminal domain"/>
    <property type="match status" value="1"/>
</dbReference>
<dbReference type="InterPro" id="IPR000780">
    <property type="entry name" value="CheR_MeTrfase"/>
</dbReference>
<dbReference type="Gene3D" id="3.40.50.150">
    <property type="entry name" value="Vaccinia Virus protein VP39"/>
    <property type="match status" value="1"/>
</dbReference>
<evidence type="ECO:0000259" key="6">
    <source>
        <dbReference type="PROSITE" id="PS50123"/>
    </source>
</evidence>
<dbReference type="InterPro" id="IPR022641">
    <property type="entry name" value="CheR_N"/>
</dbReference>
<keyword evidence="4 5" id="KW-0949">S-adenosyl-L-methionine</keyword>
<dbReference type="PROSITE" id="PS50123">
    <property type="entry name" value="CHER"/>
    <property type="match status" value="1"/>
</dbReference>
<evidence type="ECO:0000256" key="3">
    <source>
        <dbReference type="ARBA" id="ARBA00022679"/>
    </source>
</evidence>
<name>A0ABV2EG76_9CAUL</name>
<dbReference type="RefSeq" id="WP_331932494.1">
    <property type="nucleotide sequence ID" value="NZ_JBEPLU010000001.1"/>
</dbReference>
<evidence type="ECO:0000256" key="2">
    <source>
        <dbReference type="ARBA" id="ARBA00022603"/>
    </source>
</evidence>
<keyword evidence="8" id="KW-1185">Reference proteome</keyword>
<gene>
    <name evidence="7" type="ORF">ABID41_001143</name>
</gene>
<evidence type="ECO:0000313" key="7">
    <source>
        <dbReference type="EMBL" id="MET3526048.1"/>
    </source>
</evidence>
<dbReference type="PIRSF" id="PIRSF000410">
    <property type="entry name" value="CheR"/>
    <property type="match status" value="1"/>
</dbReference>
<dbReference type="EC" id="2.1.1.80" evidence="5"/>
<dbReference type="GO" id="GO:0008983">
    <property type="term" value="F:protein-glutamate O-methyltransferase activity"/>
    <property type="evidence" value="ECO:0007669"/>
    <property type="project" value="UniProtKB-EC"/>
</dbReference>
<organism evidence="7 8">
    <name type="scientific">Phenylobacterium koreense</name>
    <dbReference type="NCBI Taxonomy" id="266125"/>
    <lineage>
        <taxon>Bacteria</taxon>
        <taxon>Pseudomonadati</taxon>
        <taxon>Pseudomonadota</taxon>
        <taxon>Alphaproteobacteria</taxon>
        <taxon>Caulobacterales</taxon>
        <taxon>Caulobacteraceae</taxon>
        <taxon>Phenylobacterium</taxon>
    </lineage>
</organism>
<dbReference type="InterPro" id="IPR026024">
    <property type="entry name" value="Chemotaxis_MeTrfase_CheR"/>
</dbReference>
<dbReference type="Pfam" id="PF03705">
    <property type="entry name" value="CheR_N"/>
    <property type="match status" value="1"/>
</dbReference>
<protein>
    <recommendedName>
        <fullName evidence="5">Chemotaxis protein methyltransferase</fullName>
        <ecNumber evidence="5">2.1.1.80</ecNumber>
    </recommendedName>
</protein>
<dbReference type="PRINTS" id="PR00996">
    <property type="entry name" value="CHERMTFRASE"/>
</dbReference>
<dbReference type="InterPro" id="IPR036804">
    <property type="entry name" value="CheR_N_sf"/>
</dbReference>
<dbReference type="GO" id="GO:0032259">
    <property type="term" value="P:methylation"/>
    <property type="evidence" value="ECO:0007669"/>
    <property type="project" value="UniProtKB-KW"/>
</dbReference>
<evidence type="ECO:0000256" key="5">
    <source>
        <dbReference type="PIRNR" id="PIRNR000410"/>
    </source>
</evidence>